<dbReference type="AlphaFoldDB" id="A0AAW1WHG4"/>
<comment type="caution">
    <text evidence="1">The sequence shown here is derived from an EMBL/GenBank/DDBJ whole genome shotgun (WGS) entry which is preliminary data.</text>
</comment>
<organism evidence="1 2">
    <name type="scientific">Rubus argutus</name>
    <name type="common">Southern blackberry</name>
    <dbReference type="NCBI Taxonomy" id="59490"/>
    <lineage>
        <taxon>Eukaryota</taxon>
        <taxon>Viridiplantae</taxon>
        <taxon>Streptophyta</taxon>
        <taxon>Embryophyta</taxon>
        <taxon>Tracheophyta</taxon>
        <taxon>Spermatophyta</taxon>
        <taxon>Magnoliopsida</taxon>
        <taxon>eudicotyledons</taxon>
        <taxon>Gunneridae</taxon>
        <taxon>Pentapetalae</taxon>
        <taxon>rosids</taxon>
        <taxon>fabids</taxon>
        <taxon>Rosales</taxon>
        <taxon>Rosaceae</taxon>
        <taxon>Rosoideae</taxon>
        <taxon>Rosoideae incertae sedis</taxon>
        <taxon>Rubus</taxon>
    </lineage>
</organism>
<dbReference type="Proteomes" id="UP001457282">
    <property type="component" value="Unassembled WGS sequence"/>
</dbReference>
<sequence>MLLLAEYDGLGEVKSILNHSLEFWVAVKGLGVALKNEKALTLIGGTLGQVLRFDQVALRRREAIQRILVLHDTRRRICLHRTFQFSPGCDKALLDLVIPSATSSGAGNGQVGNVGQLTAKVVAMEVLSSAAAPNKDRVTGVGDGFPVFSVGPSFTLKSGIGPSIGPSSLFKFNLSAVASSDSHLSGTRRQVAVMLIQPGKRAKVADSIPPATGLEHVVAPQLALKNKHGRIIVSPTKNKKRGRPVGAKNRLKGDMIASIAIAECPKIRGRKLKMVAMDEGPTVSST</sequence>
<evidence type="ECO:0000313" key="1">
    <source>
        <dbReference type="EMBL" id="KAK9922979.1"/>
    </source>
</evidence>
<reference evidence="1 2" key="1">
    <citation type="journal article" date="2023" name="G3 (Bethesda)">
        <title>A chromosome-length genome assembly and annotation of blackberry (Rubus argutus, cv. 'Hillquist').</title>
        <authorList>
            <person name="Bruna T."/>
            <person name="Aryal R."/>
            <person name="Dudchenko O."/>
            <person name="Sargent D.J."/>
            <person name="Mead D."/>
            <person name="Buti M."/>
            <person name="Cavallini A."/>
            <person name="Hytonen T."/>
            <person name="Andres J."/>
            <person name="Pham M."/>
            <person name="Weisz D."/>
            <person name="Mascagni F."/>
            <person name="Usai G."/>
            <person name="Natali L."/>
            <person name="Bassil N."/>
            <person name="Fernandez G.E."/>
            <person name="Lomsadze A."/>
            <person name="Armour M."/>
            <person name="Olukolu B."/>
            <person name="Poorten T."/>
            <person name="Britton C."/>
            <person name="Davik J."/>
            <person name="Ashrafi H."/>
            <person name="Aiden E.L."/>
            <person name="Borodovsky M."/>
            <person name="Worthington M."/>
        </authorList>
    </citation>
    <scope>NUCLEOTIDE SEQUENCE [LARGE SCALE GENOMIC DNA]</scope>
    <source>
        <strain evidence="1">PI 553951</strain>
    </source>
</reference>
<protein>
    <submittedName>
        <fullName evidence="1">Uncharacterized protein</fullName>
    </submittedName>
</protein>
<gene>
    <name evidence="1" type="ORF">M0R45_031415</name>
</gene>
<keyword evidence="2" id="KW-1185">Reference proteome</keyword>
<dbReference type="EMBL" id="JBEDUW010000006">
    <property type="protein sequence ID" value="KAK9922979.1"/>
    <property type="molecule type" value="Genomic_DNA"/>
</dbReference>
<accession>A0AAW1WHG4</accession>
<proteinExistence type="predicted"/>
<evidence type="ECO:0000313" key="2">
    <source>
        <dbReference type="Proteomes" id="UP001457282"/>
    </source>
</evidence>
<name>A0AAW1WHG4_RUBAR</name>